<dbReference type="InterPro" id="IPR033985">
    <property type="entry name" value="SusD-like_N"/>
</dbReference>
<keyword evidence="5" id="KW-0998">Cell outer membrane</keyword>
<dbReference type="Gene3D" id="1.25.40.390">
    <property type="match status" value="1"/>
</dbReference>
<dbReference type="GO" id="GO:0009279">
    <property type="term" value="C:cell outer membrane"/>
    <property type="evidence" value="ECO:0007669"/>
    <property type="project" value="UniProtKB-SubCell"/>
</dbReference>
<comment type="caution">
    <text evidence="9">The sequence shown here is derived from an EMBL/GenBank/DDBJ whole genome shotgun (WGS) entry which is preliminary data.</text>
</comment>
<dbReference type="Pfam" id="PF14322">
    <property type="entry name" value="SusD-like_3"/>
    <property type="match status" value="1"/>
</dbReference>
<evidence type="ECO:0000259" key="7">
    <source>
        <dbReference type="Pfam" id="PF07980"/>
    </source>
</evidence>
<comment type="similarity">
    <text evidence="2">Belongs to the SusD family.</text>
</comment>
<name>A0A939K173_9BACT</name>
<feature type="domain" description="RagB/SusD" evidence="7">
    <location>
        <begin position="295"/>
        <end position="545"/>
    </location>
</feature>
<sequence length="545" mass="60628">MKTSYINRLLVLVALSALFGSCKDDTDFFNAPNPNAVQKEVLYNNPKAVQTALYSLYREAYQPLTRGGKRRLDTYGPESSIYFDTFTDDGVNAWTSWYNVSAMENGNFSANNAPSQMANPWFFSYASLRSANELLENVGQLNDATLVASVTTETRFVRALYYFELWRWYGGVPIVTKTLTTDEANQVSRSTSAETLNFIVSELDAAAKDLPLTNQRGRATKGAALAFKTKALLHAGNFAAAAAAAKAVMDLGVYALHPDFNTLFMNKANQDKEYIYLVDHVAADGNGTGVLQMHMPPSAGGWGAGRPSQNLVDEYELTDGKSYTESPLYNEQDPYKNRDLRFYTTILFQGAPFRGSAFTVLPGTPNADGSGNIPTGYFVRKFASETETNFRKSPAQDYGDGSDLTEPLIRYADILLMYAEAQNEASGPDASVYTAVNQVRQRAKMPVLATGLTKDAMRAAIRHERRVELAFEESRFWDVRRWKQLLELSNKPVTGIKITQGTDGKLTFARIPNVRTRTMQERQYLAPIPQRDIDANKNLAQNPGW</sequence>
<dbReference type="CDD" id="cd08977">
    <property type="entry name" value="SusD"/>
    <property type="match status" value="1"/>
</dbReference>
<evidence type="ECO:0000259" key="8">
    <source>
        <dbReference type="Pfam" id="PF14322"/>
    </source>
</evidence>
<feature type="domain" description="SusD-like N-terminal" evidence="8">
    <location>
        <begin position="80"/>
        <end position="230"/>
    </location>
</feature>
<feature type="chain" id="PRO_5037230488" evidence="6">
    <location>
        <begin position="20"/>
        <end position="545"/>
    </location>
</feature>
<evidence type="ECO:0000313" key="10">
    <source>
        <dbReference type="Proteomes" id="UP000664795"/>
    </source>
</evidence>
<evidence type="ECO:0000256" key="1">
    <source>
        <dbReference type="ARBA" id="ARBA00004442"/>
    </source>
</evidence>
<dbReference type="SUPFAM" id="SSF48452">
    <property type="entry name" value="TPR-like"/>
    <property type="match status" value="1"/>
</dbReference>
<evidence type="ECO:0000256" key="2">
    <source>
        <dbReference type="ARBA" id="ARBA00006275"/>
    </source>
</evidence>
<keyword evidence="4" id="KW-0472">Membrane</keyword>
<proteinExistence type="inferred from homology"/>
<keyword evidence="10" id="KW-1185">Reference proteome</keyword>
<evidence type="ECO:0000256" key="4">
    <source>
        <dbReference type="ARBA" id="ARBA00023136"/>
    </source>
</evidence>
<dbReference type="EMBL" id="JAFMYU010000009">
    <property type="protein sequence ID" value="MBO0931975.1"/>
    <property type="molecule type" value="Genomic_DNA"/>
</dbReference>
<accession>A0A939K173</accession>
<dbReference type="InterPro" id="IPR012944">
    <property type="entry name" value="SusD_RagB_dom"/>
</dbReference>
<evidence type="ECO:0000256" key="6">
    <source>
        <dbReference type="SAM" id="SignalP"/>
    </source>
</evidence>
<gene>
    <name evidence="9" type="ORF">J2I48_13275</name>
</gene>
<dbReference type="InterPro" id="IPR011990">
    <property type="entry name" value="TPR-like_helical_dom_sf"/>
</dbReference>
<reference evidence="9 10" key="1">
    <citation type="submission" date="2021-03" db="EMBL/GenBank/DDBJ databases">
        <title>Fibrella sp. HMF5036 genome sequencing and assembly.</title>
        <authorList>
            <person name="Kang H."/>
            <person name="Kim H."/>
            <person name="Bae S."/>
            <person name="Joh K."/>
        </authorList>
    </citation>
    <scope>NUCLEOTIDE SEQUENCE [LARGE SCALE GENOMIC DNA]</scope>
    <source>
        <strain evidence="9 10">HMF5036</strain>
    </source>
</reference>
<feature type="signal peptide" evidence="6">
    <location>
        <begin position="1"/>
        <end position="19"/>
    </location>
</feature>
<keyword evidence="3 6" id="KW-0732">Signal</keyword>
<evidence type="ECO:0000256" key="5">
    <source>
        <dbReference type="ARBA" id="ARBA00023237"/>
    </source>
</evidence>
<evidence type="ECO:0000313" key="9">
    <source>
        <dbReference type="EMBL" id="MBO0931975.1"/>
    </source>
</evidence>
<dbReference type="AlphaFoldDB" id="A0A939K173"/>
<organism evidence="9 10">
    <name type="scientific">Fibrella aquatilis</name>
    <dbReference type="NCBI Taxonomy" id="2817059"/>
    <lineage>
        <taxon>Bacteria</taxon>
        <taxon>Pseudomonadati</taxon>
        <taxon>Bacteroidota</taxon>
        <taxon>Cytophagia</taxon>
        <taxon>Cytophagales</taxon>
        <taxon>Spirosomataceae</taxon>
        <taxon>Fibrella</taxon>
    </lineage>
</organism>
<comment type="subcellular location">
    <subcellularLocation>
        <location evidence="1">Cell outer membrane</location>
    </subcellularLocation>
</comment>
<dbReference type="RefSeq" id="WP_207335943.1">
    <property type="nucleotide sequence ID" value="NZ_JAFMYU010000009.1"/>
</dbReference>
<dbReference type="Proteomes" id="UP000664795">
    <property type="component" value="Unassembled WGS sequence"/>
</dbReference>
<evidence type="ECO:0000256" key="3">
    <source>
        <dbReference type="ARBA" id="ARBA00022729"/>
    </source>
</evidence>
<dbReference type="PROSITE" id="PS51257">
    <property type="entry name" value="PROKAR_LIPOPROTEIN"/>
    <property type="match status" value="1"/>
</dbReference>
<dbReference type="Pfam" id="PF07980">
    <property type="entry name" value="SusD_RagB"/>
    <property type="match status" value="1"/>
</dbReference>
<protein>
    <submittedName>
        <fullName evidence="9">RagB/SusD family nutrient uptake outer membrane protein</fullName>
    </submittedName>
</protein>